<comment type="subcellular location">
    <subcellularLocation>
        <location evidence="1">Membrane</location>
        <topology evidence="1">Multi-pass membrane protein</topology>
    </subcellularLocation>
</comment>
<organism evidence="6 7">
    <name type="scientific">Fraxinus pennsylvanica</name>
    <dbReference type="NCBI Taxonomy" id="56036"/>
    <lineage>
        <taxon>Eukaryota</taxon>
        <taxon>Viridiplantae</taxon>
        <taxon>Streptophyta</taxon>
        <taxon>Embryophyta</taxon>
        <taxon>Tracheophyta</taxon>
        <taxon>Spermatophyta</taxon>
        <taxon>Magnoliopsida</taxon>
        <taxon>eudicotyledons</taxon>
        <taxon>Gunneridae</taxon>
        <taxon>Pentapetalae</taxon>
        <taxon>asterids</taxon>
        <taxon>lamiids</taxon>
        <taxon>Lamiales</taxon>
        <taxon>Oleaceae</taxon>
        <taxon>Oleeae</taxon>
        <taxon>Fraxinus</taxon>
    </lineage>
</organism>
<evidence type="ECO:0000256" key="2">
    <source>
        <dbReference type="ARBA" id="ARBA00022692"/>
    </source>
</evidence>
<evidence type="ECO:0000256" key="5">
    <source>
        <dbReference type="SAM" id="Phobius"/>
    </source>
</evidence>
<name>A0AAD2E2N1_9LAMI</name>
<keyword evidence="7" id="KW-1185">Reference proteome</keyword>
<feature type="transmembrane region" description="Helical" evidence="5">
    <location>
        <begin position="184"/>
        <end position="203"/>
    </location>
</feature>
<keyword evidence="3 5" id="KW-1133">Transmembrane helix</keyword>
<gene>
    <name evidence="6" type="ORF">FPE_LOCUS22384</name>
</gene>
<evidence type="ECO:0000256" key="3">
    <source>
        <dbReference type="ARBA" id="ARBA00022989"/>
    </source>
</evidence>
<evidence type="ECO:0000313" key="6">
    <source>
        <dbReference type="EMBL" id="CAI9774954.1"/>
    </source>
</evidence>
<evidence type="ECO:0000256" key="1">
    <source>
        <dbReference type="ARBA" id="ARBA00004141"/>
    </source>
</evidence>
<proteinExistence type="predicted"/>
<reference evidence="6" key="1">
    <citation type="submission" date="2023-05" db="EMBL/GenBank/DDBJ databases">
        <authorList>
            <person name="Huff M."/>
        </authorList>
    </citation>
    <scope>NUCLEOTIDE SEQUENCE</scope>
</reference>
<dbReference type="SUPFAM" id="SSF103511">
    <property type="entry name" value="Chlorophyll a-b binding protein"/>
    <property type="match status" value="1"/>
</dbReference>
<evidence type="ECO:0000313" key="7">
    <source>
        <dbReference type="Proteomes" id="UP000834106"/>
    </source>
</evidence>
<dbReference type="PANTHER" id="PTHR14154">
    <property type="entry name" value="UPF0041 BRAIN PROTEIN 44-RELATED"/>
    <property type="match status" value="1"/>
</dbReference>
<keyword evidence="2 5" id="KW-0812">Transmembrane</keyword>
<dbReference type="EMBL" id="OU503048">
    <property type="protein sequence ID" value="CAI9774954.1"/>
    <property type="molecule type" value="Genomic_DNA"/>
</dbReference>
<dbReference type="GO" id="GO:0016020">
    <property type="term" value="C:membrane"/>
    <property type="evidence" value="ECO:0007669"/>
    <property type="project" value="UniProtKB-SubCell"/>
</dbReference>
<sequence length="238" mass="27430">MATIGVTASIQRACNSQHITKKQPPQTRPARLKQATNVVTPNLDGLKLADNQEKSTFLTTETPRGARDEIDHWNDAESLYPRFSDERWKNGTWDLNMFVKHGRMDWDTMITSEARRRKYLEKHPEAATHEEQVLFRSSVIPWWAWIKHSHLPEAEVLNGRAAMVGFFMSYIVDALTGLDVVGQAGNFICKAALFLTIIGVILFRKTQDFENIQKLAEEATFYDKQWQASWQNHDDPKR</sequence>
<protein>
    <submittedName>
        <fullName evidence="6">Uncharacterized protein</fullName>
    </submittedName>
</protein>
<accession>A0AAD2E2N1</accession>
<evidence type="ECO:0000256" key="4">
    <source>
        <dbReference type="ARBA" id="ARBA00023136"/>
    </source>
</evidence>
<dbReference type="AlphaFoldDB" id="A0AAD2E2N1"/>
<keyword evidence="4 5" id="KW-0472">Membrane</keyword>
<dbReference type="Proteomes" id="UP000834106">
    <property type="component" value="Chromosome 13"/>
</dbReference>